<feature type="transmembrane region" description="Helical" evidence="1">
    <location>
        <begin position="97"/>
        <end position="118"/>
    </location>
</feature>
<evidence type="ECO:0000256" key="1">
    <source>
        <dbReference type="SAM" id="Phobius"/>
    </source>
</evidence>
<reference evidence="2 3" key="1">
    <citation type="submission" date="2024-03" db="EMBL/GenBank/DDBJ databases">
        <title>Cognatishimia coralii sp. nov., a marine bacterium isolated from coral surrounding seawater.</title>
        <authorList>
            <person name="Liu X."/>
            <person name="Liu S."/>
            <person name="Sun H."/>
            <person name="Zhang Y."/>
        </authorList>
    </citation>
    <scope>NUCLEOTIDE SEQUENCE [LARGE SCALE GENOMIC DNA]</scope>
    <source>
        <strain evidence="2 3">D5M38</strain>
    </source>
</reference>
<sequence>MATDATIDRRITVYAVWLSLGPLGFCLMLQGIAFDHLLTGASGALVLAGAFMGHLIVNTYFDQTFTPGEIAFGTAVLALWGVLFLVSWVSFDLSTTDLLIAITFVLVTAGCVFGHIVTRHGGRGAFSRFHSRQPD</sequence>
<feature type="transmembrane region" description="Helical" evidence="1">
    <location>
        <begin position="70"/>
        <end position="91"/>
    </location>
</feature>
<evidence type="ECO:0000313" key="2">
    <source>
        <dbReference type="EMBL" id="MEJ5219758.1"/>
    </source>
</evidence>
<organism evidence="2 3">
    <name type="scientific">Cognatishimia coralii</name>
    <dbReference type="NCBI Taxonomy" id="3083254"/>
    <lineage>
        <taxon>Bacteria</taxon>
        <taxon>Pseudomonadati</taxon>
        <taxon>Pseudomonadota</taxon>
        <taxon>Alphaproteobacteria</taxon>
        <taxon>Rhodobacterales</taxon>
        <taxon>Paracoccaceae</taxon>
        <taxon>Cognatishimia</taxon>
    </lineage>
</organism>
<dbReference type="EMBL" id="JBBGAZ010000012">
    <property type="protein sequence ID" value="MEJ5219758.1"/>
    <property type="molecule type" value="Genomic_DNA"/>
</dbReference>
<keyword evidence="1" id="KW-0812">Transmembrane</keyword>
<keyword evidence="3" id="KW-1185">Reference proteome</keyword>
<evidence type="ECO:0008006" key="4">
    <source>
        <dbReference type="Google" id="ProtNLM"/>
    </source>
</evidence>
<feature type="transmembrane region" description="Helical" evidence="1">
    <location>
        <begin position="40"/>
        <end position="61"/>
    </location>
</feature>
<dbReference type="RefSeq" id="WP_274576831.1">
    <property type="nucleotide sequence ID" value="NZ_JBBGAZ010000012.1"/>
</dbReference>
<dbReference type="Proteomes" id="UP001368270">
    <property type="component" value="Unassembled WGS sequence"/>
</dbReference>
<comment type="caution">
    <text evidence="2">The sequence shown here is derived from an EMBL/GenBank/DDBJ whole genome shotgun (WGS) entry which is preliminary data.</text>
</comment>
<gene>
    <name evidence="2" type="ORF">WG622_15985</name>
</gene>
<keyword evidence="1" id="KW-1133">Transmembrane helix</keyword>
<evidence type="ECO:0000313" key="3">
    <source>
        <dbReference type="Proteomes" id="UP001368270"/>
    </source>
</evidence>
<proteinExistence type="predicted"/>
<accession>A0ABU8QK03</accession>
<feature type="transmembrane region" description="Helical" evidence="1">
    <location>
        <begin position="12"/>
        <end position="34"/>
    </location>
</feature>
<keyword evidence="1" id="KW-0472">Membrane</keyword>
<protein>
    <recommendedName>
        <fullName evidence="4">SPW repeat-containing protein</fullName>
    </recommendedName>
</protein>
<name>A0ABU8QK03_9RHOB</name>